<feature type="compositionally biased region" description="Basic and acidic residues" evidence="8">
    <location>
        <begin position="63"/>
        <end position="83"/>
    </location>
</feature>
<keyword evidence="3 6" id="KW-0238">DNA-binding</keyword>
<feature type="domain" description="Homeobox" evidence="9">
    <location>
        <begin position="62"/>
        <end position="122"/>
    </location>
</feature>
<evidence type="ECO:0000256" key="2">
    <source>
        <dbReference type="ARBA" id="ARBA00010896"/>
    </source>
</evidence>
<accession>A0ABR1SFU7</accession>
<feature type="DNA-binding region" description="Homeobox" evidence="6">
    <location>
        <begin position="64"/>
        <end position="123"/>
    </location>
</feature>
<comment type="caution">
    <text evidence="10">The sequence shown here is derived from an EMBL/GenBank/DDBJ whole genome shotgun (WGS) entry which is preliminary data.</text>
</comment>
<gene>
    <name evidence="10" type="ORF">PG991_002606</name>
</gene>
<dbReference type="PANTHER" id="PTHR24341">
    <property type="entry name" value="HOMEOBOX PROTEIN ENGRAILED"/>
    <property type="match status" value="1"/>
</dbReference>
<dbReference type="PROSITE" id="PS00027">
    <property type="entry name" value="HOMEOBOX_1"/>
    <property type="match status" value="1"/>
</dbReference>
<dbReference type="InterPro" id="IPR009057">
    <property type="entry name" value="Homeodomain-like_sf"/>
</dbReference>
<dbReference type="SUPFAM" id="SSF46689">
    <property type="entry name" value="Homeodomain-like"/>
    <property type="match status" value="1"/>
</dbReference>
<evidence type="ECO:0000259" key="9">
    <source>
        <dbReference type="PROSITE" id="PS50071"/>
    </source>
</evidence>
<reference evidence="10 11" key="1">
    <citation type="submission" date="2023-01" db="EMBL/GenBank/DDBJ databases">
        <title>Analysis of 21 Apiospora genomes using comparative genomics revels a genus with tremendous synthesis potential of carbohydrate active enzymes and secondary metabolites.</title>
        <authorList>
            <person name="Sorensen T."/>
        </authorList>
    </citation>
    <scope>NUCLEOTIDE SEQUENCE [LARGE SCALE GENOMIC DNA]</scope>
    <source>
        <strain evidence="10 11">CBS 20057</strain>
    </source>
</reference>
<dbReference type="Pfam" id="PF00046">
    <property type="entry name" value="Homeodomain"/>
    <property type="match status" value="1"/>
</dbReference>
<dbReference type="GO" id="GO:0003677">
    <property type="term" value="F:DNA binding"/>
    <property type="evidence" value="ECO:0007669"/>
    <property type="project" value="UniProtKB-KW"/>
</dbReference>
<keyword evidence="5 6" id="KW-0539">Nucleus</keyword>
<evidence type="ECO:0000313" key="11">
    <source>
        <dbReference type="Proteomes" id="UP001396898"/>
    </source>
</evidence>
<feature type="region of interest" description="Disordered" evidence="8">
    <location>
        <begin position="325"/>
        <end position="421"/>
    </location>
</feature>
<dbReference type="Proteomes" id="UP001396898">
    <property type="component" value="Unassembled WGS sequence"/>
</dbReference>
<feature type="compositionally biased region" description="Polar residues" evidence="8">
    <location>
        <begin position="359"/>
        <end position="371"/>
    </location>
</feature>
<dbReference type="InterPro" id="IPR050720">
    <property type="entry name" value="Engrailed_Homeobox_TFs"/>
</dbReference>
<evidence type="ECO:0000313" key="10">
    <source>
        <dbReference type="EMBL" id="KAK8033208.1"/>
    </source>
</evidence>
<evidence type="ECO:0000256" key="1">
    <source>
        <dbReference type="ARBA" id="ARBA00004123"/>
    </source>
</evidence>
<dbReference type="CDD" id="cd00086">
    <property type="entry name" value="homeodomain"/>
    <property type="match status" value="1"/>
</dbReference>
<dbReference type="EMBL" id="JAQQWI010000006">
    <property type="protein sequence ID" value="KAK8033208.1"/>
    <property type="molecule type" value="Genomic_DNA"/>
</dbReference>
<organism evidence="10 11">
    <name type="scientific">Apiospora marii</name>
    <dbReference type="NCBI Taxonomy" id="335849"/>
    <lineage>
        <taxon>Eukaryota</taxon>
        <taxon>Fungi</taxon>
        <taxon>Dikarya</taxon>
        <taxon>Ascomycota</taxon>
        <taxon>Pezizomycotina</taxon>
        <taxon>Sordariomycetes</taxon>
        <taxon>Xylariomycetidae</taxon>
        <taxon>Amphisphaeriales</taxon>
        <taxon>Apiosporaceae</taxon>
        <taxon>Apiospora</taxon>
    </lineage>
</organism>
<dbReference type="SMART" id="SM00389">
    <property type="entry name" value="HOX"/>
    <property type="match status" value="1"/>
</dbReference>
<feature type="compositionally biased region" description="Low complexity" evidence="8">
    <location>
        <begin position="623"/>
        <end position="635"/>
    </location>
</feature>
<feature type="compositionally biased region" description="Acidic residues" evidence="8">
    <location>
        <begin position="181"/>
        <end position="199"/>
    </location>
</feature>
<feature type="compositionally biased region" description="Polar residues" evidence="8">
    <location>
        <begin position="333"/>
        <end position="344"/>
    </location>
</feature>
<comment type="similarity">
    <text evidence="2">Belongs to the engrailed homeobox family.</text>
</comment>
<comment type="subcellular location">
    <subcellularLocation>
        <location evidence="1 6 7">Nucleus</location>
    </subcellularLocation>
</comment>
<dbReference type="InterPro" id="IPR001356">
    <property type="entry name" value="HD"/>
</dbReference>
<feature type="compositionally biased region" description="Basic and acidic residues" evidence="8">
    <location>
        <begin position="119"/>
        <end position="138"/>
    </location>
</feature>
<feature type="region of interest" description="Disordered" evidence="8">
    <location>
        <begin position="620"/>
        <end position="654"/>
    </location>
</feature>
<name>A0ABR1SFU7_9PEZI</name>
<evidence type="ECO:0000256" key="3">
    <source>
        <dbReference type="ARBA" id="ARBA00023125"/>
    </source>
</evidence>
<proteinExistence type="inferred from homology"/>
<evidence type="ECO:0000256" key="8">
    <source>
        <dbReference type="SAM" id="MobiDB-lite"/>
    </source>
</evidence>
<dbReference type="InterPro" id="IPR017970">
    <property type="entry name" value="Homeobox_CS"/>
</dbReference>
<protein>
    <submittedName>
        <fullName evidence="10">Homeobox transcription</fullName>
    </submittedName>
</protein>
<evidence type="ECO:0000256" key="4">
    <source>
        <dbReference type="ARBA" id="ARBA00023155"/>
    </source>
</evidence>
<keyword evidence="11" id="KW-1185">Reference proteome</keyword>
<feature type="region of interest" description="Disordered" evidence="8">
    <location>
        <begin position="52"/>
        <end position="211"/>
    </location>
</feature>
<sequence>MDMQYCPQSTFGPVFNFSHGQGMPMQYPEEQYAAYPGFHGLQYMYHAQQARHLGSDRNSMSDGKTESKPRLSKEEVEKLEKVFQENPKPSSSVKAALADGLGLERPRINNWFQNRRAKAKQERKQEEYEARRAAEKSASESTTPEGSRAETSDAFDDSPQQSVRLSSAPFPDMNSAVDSTESYDDDDDEDQADIQDDENPTPSSEGMEPHFASHPIKVDQESNPVDLQSPMSLGFSPSDQMAFNYSHLAQDYTQQGAIFGYNGFVAPPTQSLACGLNQETVPASPVEGLSPDQNMASTDFRNGLRLQMGAINTLQHGLPACEGVSPVEPQQFDEASTEQTQSAMQAPESMPRPLAPQMHSPQDTPAPSDSFKSPPPPANIASRRNIPRPAALQVRSRPFNLQNGPKTSMDGPRRNDPSSPATAMRRIASASGNMPGRIQKQSAGPRSPMFFGRNTETYLQYHARSPVGSMMSNLTAGAPPTPMTPVVYNQQGMREPTVSSNCSDDETLMLGAHSGAFGLGTSLKTPPGTPGMLGNFASSNLGVHPLSAGLDFSTDQPLLTPHFQTEFPDLSMHNIPSYVELNDNSLPSTPLYPNMAGCGQDSLAYVGGGQANQQQFDWETNESISSRSSPGQSRSKQIHFTQNMTPQDYNLQEN</sequence>
<dbReference type="PROSITE" id="PS50071">
    <property type="entry name" value="HOMEOBOX_2"/>
    <property type="match status" value="1"/>
</dbReference>
<keyword evidence="4 6" id="KW-0371">Homeobox</keyword>
<evidence type="ECO:0000256" key="6">
    <source>
        <dbReference type="PROSITE-ProRule" id="PRU00108"/>
    </source>
</evidence>
<dbReference type="PANTHER" id="PTHR24341:SF6">
    <property type="entry name" value="HOMEOBOX PROTEIN INVECTED"/>
    <property type="match status" value="1"/>
</dbReference>
<evidence type="ECO:0000256" key="5">
    <source>
        <dbReference type="ARBA" id="ARBA00023242"/>
    </source>
</evidence>
<evidence type="ECO:0000256" key="7">
    <source>
        <dbReference type="RuleBase" id="RU000682"/>
    </source>
</evidence>
<feature type="compositionally biased region" description="Polar residues" evidence="8">
    <location>
        <begin position="638"/>
        <end position="654"/>
    </location>
</feature>
<dbReference type="Gene3D" id="1.10.10.60">
    <property type="entry name" value="Homeodomain-like"/>
    <property type="match status" value="1"/>
</dbReference>